<evidence type="ECO:0000313" key="1">
    <source>
        <dbReference type="EMBL" id="WAS98637.1"/>
    </source>
</evidence>
<proteinExistence type="predicted"/>
<sequence>MSEDGYEREPLILNPWPRWVGDAHGSWARRFTFVFVAPVAAEALAAVDVDQPDLTVRLARGAAPCELQLVATTCANPRSDAVFFFQFHDLFARLEQIFGRIETIEGQARQLWRPFRE</sequence>
<reference evidence="1" key="1">
    <citation type="submission" date="2022-11" db="EMBL/GenBank/DDBJ databases">
        <title>Minimal conservation of predation-associated metabolite biosynthetic gene clusters underscores biosynthetic potential of Myxococcota including descriptions for ten novel species: Archangium lansinium sp. nov., Myxococcus landrumus sp. nov., Nannocystis bai.</title>
        <authorList>
            <person name="Ahearne A."/>
            <person name="Stevens C."/>
            <person name="Dowd S."/>
        </authorList>
    </citation>
    <scope>NUCLEOTIDE SEQUENCE</scope>
    <source>
        <strain evidence="1">Fl3</strain>
    </source>
</reference>
<dbReference type="EMBL" id="CP114040">
    <property type="protein sequence ID" value="WAS98637.1"/>
    <property type="molecule type" value="Genomic_DNA"/>
</dbReference>
<organism evidence="1 2">
    <name type="scientific">Nannocystis punicea</name>
    <dbReference type="NCBI Taxonomy" id="2995304"/>
    <lineage>
        <taxon>Bacteria</taxon>
        <taxon>Pseudomonadati</taxon>
        <taxon>Myxococcota</taxon>
        <taxon>Polyangia</taxon>
        <taxon>Nannocystales</taxon>
        <taxon>Nannocystaceae</taxon>
        <taxon>Nannocystis</taxon>
    </lineage>
</organism>
<accession>A0ABY7HH41</accession>
<keyword evidence="2" id="KW-1185">Reference proteome</keyword>
<evidence type="ECO:0000313" key="2">
    <source>
        <dbReference type="Proteomes" id="UP001164459"/>
    </source>
</evidence>
<protein>
    <submittedName>
        <fullName evidence="1">Uncharacterized protein</fullName>
    </submittedName>
</protein>
<dbReference type="RefSeq" id="WP_269040995.1">
    <property type="nucleotide sequence ID" value="NZ_CP114040.1"/>
</dbReference>
<name>A0ABY7HH41_9BACT</name>
<gene>
    <name evidence="1" type="ORF">O0S08_21075</name>
</gene>
<dbReference type="Proteomes" id="UP001164459">
    <property type="component" value="Chromosome"/>
</dbReference>